<keyword evidence="1" id="KW-0812">Transmembrane</keyword>
<gene>
    <name evidence="2" type="ORF">A3A38_02755</name>
</gene>
<organism evidence="2 3">
    <name type="scientific">Candidatus Kaiserbacteria bacterium RIFCSPLOWO2_01_FULL_53_17</name>
    <dbReference type="NCBI Taxonomy" id="1798511"/>
    <lineage>
        <taxon>Bacteria</taxon>
        <taxon>Candidatus Kaiseribacteriota</taxon>
    </lineage>
</organism>
<dbReference type="AlphaFoldDB" id="A0A1F6EGY5"/>
<name>A0A1F6EGY5_9BACT</name>
<accession>A0A1F6EGY5</accession>
<dbReference type="EMBL" id="MFLY01000023">
    <property type="protein sequence ID" value="OGG72918.1"/>
    <property type="molecule type" value="Genomic_DNA"/>
</dbReference>
<evidence type="ECO:0000313" key="2">
    <source>
        <dbReference type="EMBL" id="OGG72918.1"/>
    </source>
</evidence>
<keyword evidence="1" id="KW-1133">Transmembrane helix</keyword>
<reference evidence="2 3" key="1">
    <citation type="journal article" date="2016" name="Nat. Commun.">
        <title>Thousands of microbial genomes shed light on interconnected biogeochemical processes in an aquifer system.</title>
        <authorList>
            <person name="Anantharaman K."/>
            <person name="Brown C.T."/>
            <person name="Hug L.A."/>
            <person name="Sharon I."/>
            <person name="Castelle C.J."/>
            <person name="Probst A.J."/>
            <person name="Thomas B.C."/>
            <person name="Singh A."/>
            <person name="Wilkins M.J."/>
            <person name="Karaoz U."/>
            <person name="Brodie E.L."/>
            <person name="Williams K.H."/>
            <person name="Hubbard S.S."/>
            <person name="Banfield J.F."/>
        </authorList>
    </citation>
    <scope>NUCLEOTIDE SEQUENCE [LARGE SCALE GENOMIC DNA]</scope>
</reference>
<sequence length="658" mass="70462">MLPGESERREREEEQKIQRLREAMYSRKLEPLIKEKPRRELEETKPLIGEEWMREEPLLQRSTIAPQRIRITRVLARWAVYAAIAFFVGAAGFFAYYFFLGGGSTPVSPGNIDISVSGPLQVSSGSPTELQIAVVNRNRAALELADLVITYPAGTRSPVDLSTDLPSQRISLGNIEPGGRRQGTVSAVFAGVEGDRAAIKIELEYRLANASAIFAATTNYQVVFSSSPISLAIDGNSETVSGQPMEFKITLASNADSVVKDVLLNVHVPFGFTFSYANPQVEKGDDGSLWALGDIPPGGKKVVTIRGVLRGEQGDERVFRFKAGTRKEAEDKKLNAVLADYAHRVTVSRPFLGLAISLNKANVGGSAVVAPGETANVTIAWENNLSTEVTDAVIVARLSGIAIDGASVHSSDGFYRSTDNVILWDKTTTRGALANLPAGAKGTFTFTFQIPSSEALADIRNPSLSLSVHAAGKRVSERGVPESLQATAVQNIKLASDLQLIAQGLYYSNPFGSSGPMPPKANSETTYALVFSVTNTTNRITDAVVSATLPPYVRWVGIYSPSNEKITFNQSDSTMRWELGTIDQGVGVGGALPRQAAIAVGFTPSTSQIGQQPILIRNVVLKGKDEATGVSVTRAAEDITSDISGDPGFSAANATVVR</sequence>
<feature type="transmembrane region" description="Helical" evidence="1">
    <location>
        <begin position="78"/>
        <end position="99"/>
    </location>
</feature>
<comment type="caution">
    <text evidence="2">The sequence shown here is derived from an EMBL/GenBank/DDBJ whole genome shotgun (WGS) entry which is preliminary data.</text>
</comment>
<evidence type="ECO:0000256" key="1">
    <source>
        <dbReference type="SAM" id="Phobius"/>
    </source>
</evidence>
<proteinExistence type="predicted"/>
<evidence type="ECO:0000313" key="3">
    <source>
        <dbReference type="Proteomes" id="UP000177306"/>
    </source>
</evidence>
<keyword evidence="1" id="KW-0472">Membrane</keyword>
<evidence type="ECO:0008006" key="4">
    <source>
        <dbReference type="Google" id="ProtNLM"/>
    </source>
</evidence>
<protein>
    <recommendedName>
        <fullName evidence="4">DUF11 domain-containing protein</fullName>
    </recommendedName>
</protein>
<dbReference type="Proteomes" id="UP000177306">
    <property type="component" value="Unassembled WGS sequence"/>
</dbReference>